<dbReference type="PRINTS" id="PR00038">
    <property type="entry name" value="HTHLUXR"/>
</dbReference>
<evidence type="ECO:0000313" key="7">
    <source>
        <dbReference type="Proteomes" id="UP001176883"/>
    </source>
</evidence>
<dbReference type="InterPro" id="IPR013249">
    <property type="entry name" value="RNA_pol_sigma70_r4_t2"/>
</dbReference>
<dbReference type="CDD" id="cd06170">
    <property type="entry name" value="LuxR_C_like"/>
    <property type="match status" value="1"/>
</dbReference>
<dbReference type="Gene3D" id="1.10.10.10">
    <property type="entry name" value="Winged helix-like DNA-binding domain superfamily/Winged helix DNA-binding domain"/>
    <property type="match status" value="1"/>
</dbReference>
<dbReference type="Gene3D" id="1.10.1740.10">
    <property type="match status" value="1"/>
</dbReference>
<dbReference type="Pfam" id="PF08281">
    <property type="entry name" value="Sigma70_r4_2"/>
    <property type="match status" value="1"/>
</dbReference>
<evidence type="ECO:0000256" key="2">
    <source>
        <dbReference type="ARBA" id="ARBA00023015"/>
    </source>
</evidence>
<dbReference type="EMBL" id="JAUOEK010000164">
    <property type="protein sequence ID" value="MDO5971594.1"/>
    <property type="molecule type" value="Genomic_DNA"/>
</dbReference>
<evidence type="ECO:0000256" key="4">
    <source>
        <dbReference type="ARBA" id="ARBA00023163"/>
    </source>
</evidence>
<dbReference type="Pfam" id="PF04542">
    <property type="entry name" value="Sigma70_r2"/>
    <property type="match status" value="1"/>
</dbReference>
<comment type="caution">
    <text evidence="6">The sequence shown here is derived from an EMBL/GenBank/DDBJ whole genome shotgun (WGS) entry which is preliminary data.</text>
</comment>
<keyword evidence="3" id="KW-0731">Sigma factor</keyword>
<comment type="similarity">
    <text evidence="1">Belongs to the sigma-70 factor family. ECF subfamily.</text>
</comment>
<dbReference type="InterPro" id="IPR000792">
    <property type="entry name" value="Tscrpt_reg_LuxR_C"/>
</dbReference>
<keyword evidence="4" id="KW-0804">Transcription</keyword>
<sequence length="175" mass="20482">MSGKKKEFNNKSYKQFFESLYPQLCVFGYKYLNDLDTSKDFVQEVFVKVWEDNIAFKNENHAIGFFYLAVKNKCINYLKSKQYKVTERYELTNLEAFETEDSYMPEAVVIETTAVIDKAISKLPEKAAQVIRLSIEDYTNNEIADELSISINTVKDHKKVAYRKLRDFLGFLNMS</sequence>
<evidence type="ECO:0000259" key="5">
    <source>
        <dbReference type="SMART" id="SM00421"/>
    </source>
</evidence>
<name>A0ABT8WEK6_9FLAO</name>
<dbReference type="Proteomes" id="UP001176883">
    <property type="component" value="Unassembled WGS sequence"/>
</dbReference>
<feature type="domain" description="HTH luxR-type" evidence="5">
    <location>
        <begin position="120"/>
        <end position="172"/>
    </location>
</feature>
<dbReference type="InterPro" id="IPR007627">
    <property type="entry name" value="RNA_pol_sigma70_r2"/>
</dbReference>
<dbReference type="InterPro" id="IPR013324">
    <property type="entry name" value="RNA_pol_sigma_r3/r4-like"/>
</dbReference>
<organism evidence="6 7">
    <name type="scientific">Flavivirga aquimarina</name>
    <dbReference type="NCBI Taxonomy" id="2027862"/>
    <lineage>
        <taxon>Bacteria</taxon>
        <taxon>Pseudomonadati</taxon>
        <taxon>Bacteroidota</taxon>
        <taxon>Flavobacteriia</taxon>
        <taxon>Flavobacteriales</taxon>
        <taxon>Flavobacteriaceae</taxon>
        <taxon>Flavivirga</taxon>
    </lineage>
</organism>
<dbReference type="SUPFAM" id="SSF88946">
    <property type="entry name" value="Sigma2 domain of RNA polymerase sigma factors"/>
    <property type="match status" value="1"/>
</dbReference>
<evidence type="ECO:0000313" key="6">
    <source>
        <dbReference type="EMBL" id="MDO5971594.1"/>
    </source>
</evidence>
<evidence type="ECO:0000256" key="1">
    <source>
        <dbReference type="ARBA" id="ARBA00010641"/>
    </source>
</evidence>
<gene>
    <name evidence="6" type="ORF">Q4Q35_17455</name>
</gene>
<keyword evidence="2" id="KW-0805">Transcription regulation</keyword>
<dbReference type="SUPFAM" id="SSF88659">
    <property type="entry name" value="Sigma3 and sigma4 domains of RNA polymerase sigma factors"/>
    <property type="match status" value="1"/>
</dbReference>
<dbReference type="InterPro" id="IPR013325">
    <property type="entry name" value="RNA_pol_sigma_r2"/>
</dbReference>
<proteinExistence type="inferred from homology"/>
<accession>A0ABT8WEK6</accession>
<dbReference type="SMART" id="SM00421">
    <property type="entry name" value="HTH_LUXR"/>
    <property type="match status" value="1"/>
</dbReference>
<dbReference type="PANTHER" id="PTHR43133">
    <property type="entry name" value="RNA POLYMERASE ECF-TYPE SIGMA FACTO"/>
    <property type="match status" value="1"/>
</dbReference>
<evidence type="ECO:0000256" key="3">
    <source>
        <dbReference type="ARBA" id="ARBA00023082"/>
    </source>
</evidence>
<dbReference type="RefSeq" id="WP_303279308.1">
    <property type="nucleotide sequence ID" value="NZ_JAUOEK010000164.1"/>
</dbReference>
<keyword evidence="7" id="KW-1185">Reference proteome</keyword>
<dbReference type="PANTHER" id="PTHR43133:SF46">
    <property type="entry name" value="RNA POLYMERASE SIGMA-70 FACTOR ECF SUBFAMILY"/>
    <property type="match status" value="1"/>
</dbReference>
<dbReference type="InterPro" id="IPR036388">
    <property type="entry name" value="WH-like_DNA-bd_sf"/>
</dbReference>
<protein>
    <submittedName>
        <fullName evidence="6">Sigma-70 family RNA polymerase sigma factor</fullName>
    </submittedName>
</protein>
<dbReference type="InterPro" id="IPR039425">
    <property type="entry name" value="RNA_pol_sigma-70-like"/>
</dbReference>
<dbReference type="NCBIfam" id="TIGR02937">
    <property type="entry name" value="sigma70-ECF"/>
    <property type="match status" value="1"/>
</dbReference>
<dbReference type="InterPro" id="IPR014284">
    <property type="entry name" value="RNA_pol_sigma-70_dom"/>
</dbReference>
<reference evidence="6" key="1">
    <citation type="submission" date="2023-07" db="EMBL/GenBank/DDBJ databases">
        <title>Two novel species in the genus Flavivirga.</title>
        <authorList>
            <person name="Kwon K."/>
        </authorList>
    </citation>
    <scope>NUCLEOTIDE SEQUENCE</scope>
    <source>
        <strain evidence="6">KCTC 52353</strain>
    </source>
</reference>